<dbReference type="GO" id="GO:0008270">
    <property type="term" value="F:zinc ion binding"/>
    <property type="evidence" value="ECO:0007669"/>
    <property type="project" value="UniProtKB-UniRule"/>
</dbReference>
<comment type="cofactor">
    <cofactor evidence="6">
        <name>Zn(2+)</name>
        <dbReference type="ChEBI" id="CHEBI:29105"/>
    </cofactor>
    <text evidence="6">Binds 1 zinc ion per subunit. The zinc ion is important for the structural integrity of the protein.</text>
</comment>
<evidence type="ECO:0000256" key="1">
    <source>
        <dbReference type="ARBA" id="ARBA00007174"/>
    </source>
</evidence>
<evidence type="ECO:0000256" key="4">
    <source>
        <dbReference type="ARBA" id="ARBA00023002"/>
    </source>
</evidence>
<protein>
    <recommendedName>
        <fullName evidence="6">Peptide methionine sulfoxide reductase MsrB</fullName>
        <ecNumber evidence="6">1.8.4.12</ecNumber>
    </recommendedName>
    <alternativeName>
        <fullName evidence="6">Peptide-methionine (R)-S-oxide reductase</fullName>
    </alternativeName>
</protein>
<name>A0A915YD28_9BACT</name>
<dbReference type="GO" id="GO:0033743">
    <property type="term" value="F:peptide-methionine (R)-S-oxide reductase activity"/>
    <property type="evidence" value="ECO:0007669"/>
    <property type="project" value="UniProtKB-UniRule"/>
</dbReference>
<keyword evidence="2 6" id="KW-0479">Metal-binding</keyword>
<dbReference type="GO" id="GO:0005737">
    <property type="term" value="C:cytoplasm"/>
    <property type="evidence" value="ECO:0007669"/>
    <property type="project" value="TreeGrafter"/>
</dbReference>
<dbReference type="Gene3D" id="2.170.150.20">
    <property type="entry name" value="Peptide methionine sulfoxide reductase"/>
    <property type="match status" value="1"/>
</dbReference>
<keyword evidence="4 6" id="KW-0560">Oxidoreductase</keyword>
<dbReference type="Proteomes" id="UP001060919">
    <property type="component" value="Chromosome"/>
</dbReference>
<feature type="binding site" evidence="6">
    <location>
        <position position="144"/>
    </location>
    <ligand>
        <name>Zn(2+)</name>
        <dbReference type="ChEBI" id="CHEBI:29105"/>
    </ligand>
</feature>
<dbReference type="PROSITE" id="PS51790">
    <property type="entry name" value="MSRB"/>
    <property type="match status" value="1"/>
</dbReference>
<dbReference type="GO" id="GO:0006979">
    <property type="term" value="P:response to oxidative stress"/>
    <property type="evidence" value="ECO:0007669"/>
    <property type="project" value="InterPro"/>
</dbReference>
<dbReference type="RefSeq" id="WP_264792080.1">
    <property type="nucleotide sequence ID" value="NZ_AP026867.1"/>
</dbReference>
<dbReference type="InterPro" id="IPR028427">
    <property type="entry name" value="Met_Sox_Rdtase_MsrB"/>
</dbReference>
<comment type="catalytic activity">
    <reaction evidence="5 6">
        <text>L-methionyl-[protein] + [thioredoxin]-disulfide + H2O = L-methionyl-(R)-S-oxide-[protein] + [thioredoxin]-dithiol</text>
        <dbReference type="Rhea" id="RHEA:24164"/>
        <dbReference type="Rhea" id="RHEA-COMP:10698"/>
        <dbReference type="Rhea" id="RHEA-COMP:10700"/>
        <dbReference type="Rhea" id="RHEA-COMP:12313"/>
        <dbReference type="Rhea" id="RHEA-COMP:12314"/>
        <dbReference type="ChEBI" id="CHEBI:15377"/>
        <dbReference type="ChEBI" id="CHEBI:16044"/>
        <dbReference type="ChEBI" id="CHEBI:29950"/>
        <dbReference type="ChEBI" id="CHEBI:45764"/>
        <dbReference type="ChEBI" id="CHEBI:50058"/>
        <dbReference type="EC" id="1.8.4.12"/>
    </reaction>
</comment>
<dbReference type="FunFam" id="2.170.150.20:FF:000001">
    <property type="entry name" value="Peptide methionine sulfoxide reductase MsrB"/>
    <property type="match status" value="1"/>
</dbReference>
<feature type="binding site" evidence="6">
    <location>
        <position position="92"/>
    </location>
    <ligand>
        <name>Zn(2+)</name>
        <dbReference type="ChEBI" id="CHEBI:29105"/>
    </ligand>
</feature>
<feature type="binding site" evidence="6">
    <location>
        <position position="95"/>
    </location>
    <ligand>
        <name>Zn(2+)</name>
        <dbReference type="ChEBI" id="CHEBI:29105"/>
    </ligand>
</feature>
<feature type="domain" description="MsrB" evidence="7">
    <location>
        <begin position="53"/>
        <end position="175"/>
    </location>
</feature>
<dbReference type="HAMAP" id="MF_01400">
    <property type="entry name" value="MsrB"/>
    <property type="match status" value="1"/>
</dbReference>
<feature type="binding site" evidence="6">
    <location>
        <position position="141"/>
    </location>
    <ligand>
        <name>Zn(2+)</name>
        <dbReference type="ChEBI" id="CHEBI:29105"/>
    </ligand>
</feature>
<organism evidence="8 9">
    <name type="scientific">Aureispira anguillae</name>
    <dbReference type="NCBI Taxonomy" id="2864201"/>
    <lineage>
        <taxon>Bacteria</taxon>
        <taxon>Pseudomonadati</taxon>
        <taxon>Bacteroidota</taxon>
        <taxon>Saprospiria</taxon>
        <taxon>Saprospirales</taxon>
        <taxon>Saprospiraceae</taxon>
        <taxon>Aureispira</taxon>
    </lineage>
</organism>
<evidence type="ECO:0000256" key="3">
    <source>
        <dbReference type="ARBA" id="ARBA00022833"/>
    </source>
</evidence>
<comment type="similarity">
    <text evidence="1 6">Belongs to the MsrB Met sulfoxide reductase family.</text>
</comment>
<sequence>MNKLFVGITLLITVVVLIACQSKSNAVHQGMEAAIGTVEALDSNGVGKIIKTEEEWKKVLSSEQYRILREKGTERAFTGKYWDNKAKGIYSCAACQLPLFDAETKFKSGTGWPSFYQPIGTPNVTEHKDNSYGMVRTEVTCGRCDGHLGHVFDDGPAPTGLRYCINSESLSFKSKGK</sequence>
<dbReference type="InterPro" id="IPR002579">
    <property type="entry name" value="Met_Sox_Rdtase_MsrB_dom"/>
</dbReference>
<evidence type="ECO:0000256" key="6">
    <source>
        <dbReference type="HAMAP-Rule" id="MF_01400"/>
    </source>
</evidence>
<evidence type="ECO:0000313" key="9">
    <source>
        <dbReference type="Proteomes" id="UP001060919"/>
    </source>
</evidence>
<reference evidence="8" key="1">
    <citation type="submission" date="2022-09" db="EMBL/GenBank/DDBJ databases">
        <title>Aureispira anguillicida sp. nov., isolated from Leptocephalus of Japanese eel Anguilla japonica.</title>
        <authorList>
            <person name="Yuasa K."/>
            <person name="Mekata T."/>
            <person name="Ikunari K."/>
        </authorList>
    </citation>
    <scope>NUCLEOTIDE SEQUENCE</scope>
    <source>
        <strain evidence="8">EL160426</strain>
    </source>
</reference>
<evidence type="ECO:0000313" key="8">
    <source>
        <dbReference type="EMBL" id="BDS10816.1"/>
    </source>
</evidence>
<dbReference type="KEGG" id="aup:AsAng_0015250"/>
<dbReference type="NCBIfam" id="TIGR00357">
    <property type="entry name" value="peptide-methionine (R)-S-oxide reductase MsrB"/>
    <property type="match status" value="1"/>
</dbReference>
<feature type="active site" description="Nucleophile" evidence="6">
    <location>
        <position position="164"/>
    </location>
</feature>
<proteinExistence type="inferred from homology"/>
<gene>
    <name evidence="6" type="primary">msrB</name>
    <name evidence="8" type="ORF">AsAng_0015250</name>
</gene>
<dbReference type="PANTHER" id="PTHR10173">
    <property type="entry name" value="METHIONINE SULFOXIDE REDUCTASE"/>
    <property type="match status" value="1"/>
</dbReference>
<evidence type="ECO:0000259" key="7">
    <source>
        <dbReference type="PROSITE" id="PS51790"/>
    </source>
</evidence>
<dbReference type="Pfam" id="PF01641">
    <property type="entry name" value="SelR"/>
    <property type="match status" value="1"/>
</dbReference>
<dbReference type="AlphaFoldDB" id="A0A915YD28"/>
<dbReference type="PROSITE" id="PS51257">
    <property type="entry name" value="PROKAR_LIPOPROTEIN"/>
    <property type="match status" value="1"/>
</dbReference>
<dbReference type="SUPFAM" id="SSF51316">
    <property type="entry name" value="Mss4-like"/>
    <property type="match status" value="1"/>
</dbReference>
<dbReference type="InterPro" id="IPR011057">
    <property type="entry name" value="Mss4-like_sf"/>
</dbReference>
<dbReference type="EMBL" id="AP026867">
    <property type="protein sequence ID" value="BDS10816.1"/>
    <property type="molecule type" value="Genomic_DNA"/>
</dbReference>
<keyword evidence="9" id="KW-1185">Reference proteome</keyword>
<evidence type="ECO:0000256" key="5">
    <source>
        <dbReference type="ARBA" id="ARBA00048488"/>
    </source>
</evidence>
<accession>A0A915YD28</accession>
<dbReference type="GO" id="GO:0030091">
    <property type="term" value="P:protein repair"/>
    <property type="evidence" value="ECO:0007669"/>
    <property type="project" value="InterPro"/>
</dbReference>
<dbReference type="EC" id="1.8.4.12" evidence="6"/>
<evidence type="ECO:0000256" key="2">
    <source>
        <dbReference type="ARBA" id="ARBA00022723"/>
    </source>
</evidence>
<keyword evidence="3 6" id="KW-0862">Zinc</keyword>
<dbReference type="PANTHER" id="PTHR10173:SF52">
    <property type="entry name" value="METHIONINE-R-SULFOXIDE REDUCTASE B1"/>
    <property type="match status" value="1"/>
</dbReference>